<evidence type="ECO:0000313" key="1">
    <source>
        <dbReference type="EMBL" id="AAZ27646.1"/>
    </source>
</evidence>
<dbReference type="Proteomes" id="UP000000547">
    <property type="component" value="Chromosome"/>
</dbReference>
<protein>
    <recommendedName>
        <fullName evidence="3">NERD domain-containing protein</fullName>
    </recommendedName>
</protein>
<gene>
    <name evidence="1" type="ordered locus">CPS_2918</name>
</gene>
<dbReference type="SUPFAM" id="SSF52980">
    <property type="entry name" value="Restriction endonuclease-like"/>
    <property type="match status" value="1"/>
</dbReference>
<accession>Q480A1</accession>
<reference evidence="1" key="1">
    <citation type="journal article" date="2005" name="Proc. Natl. Acad. Sci. U.S.A.">
        <title>The psychrophilic lifestyle as revealed by the genome sequence of Colwellia psychrerythraea 34H through genomic and proteomic analyses.</title>
        <authorList>
            <person name="Methe B.A."/>
            <person name="Nelson K.E."/>
            <person name="Deming J.W."/>
            <person name="Momen B."/>
            <person name="Melamud E."/>
            <person name="Zhang X."/>
            <person name="Moult J."/>
            <person name="Madupu R."/>
            <person name="Nelson W.C."/>
            <person name="Dodson R.J."/>
            <person name="Brinkac L.M."/>
            <person name="Daugherty S.C."/>
            <person name="Durkin A.S."/>
            <person name="DeBoy R.T."/>
            <person name="Kolonay J.F."/>
            <person name="Sullivan S.A."/>
            <person name="Zhou L."/>
            <person name="Davidsen T.M."/>
            <person name="Wu M."/>
            <person name="Huston A.L."/>
            <person name="Lewis M."/>
            <person name="Weaver B."/>
            <person name="Weidman J.F."/>
            <person name="Khouri H."/>
            <person name="Utterback T.R."/>
            <person name="Feldblyum T.V."/>
            <person name="Fraser C.M."/>
        </authorList>
    </citation>
    <scope>NUCLEOTIDE SEQUENCE [LARGE SCALE GENOMIC DNA]</scope>
    <source>
        <strain evidence="1">34H</strain>
    </source>
</reference>
<dbReference type="KEGG" id="cps:CPS_2918"/>
<dbReference type="InterPro" id="IPR011335">
    <property type="entry name" value="Restrct_endonuc-II-like"/>
</dbReference>
<dbReference type="AlphaFoldDB" id="Q480A1"/>
<sequence length="731" mass="83681">MNYFEQKYSSLLERGCSCDEASLEIIDAYLAGKPIRLKKQKKVNKDNLFWSSKVIWDFSTEVLSSNAFVLALSRYFAQGNTTNFDLLKYIAKNSPSSVGKGVRHSEVVLRPESDKWAEIKKLGETVPGSLTKLIKVCECFQLAHKQRLDLLAQCQKPFEKLSIFEVLSYSSLYAFQGFVEPELSLDREVISTTAKFIALTKIVEWKISTSEPVSFKLTEMKIAESLKVHLSPIIFPSNEDSVIPETLLFQFSELIQAQVELNEFLSRSVVPFCFDDEESYFLNGNQLERTILDNVVNQAWDLNGRKLNLLDGYWFYRGLNEFINSGMAEQQIGSKYYHQWNQTAYIKALGSALLLSEIYGVDKTVSTDNGMNVEVFQALLSLELMLAFYNKDYIEVFFREYENTGQWQGALSMLAMGGLLDTTNNEFQNRFPITWLNWKQKAKNIVGWTVSDVFPKGNLKAAEAILDFWSLDFKKWGSELQNSNRQKLPVLTERPIFKLGNYSVQLPWMMACQLTNVNAINNLRRFANSRPELKDETSRIEERLGESFRKRGFTVLDSYMPSSCDSINPGEIDLICKLDDFVLVIEVKSTYRRSSQREAIGYKNHALRKAGLQIKRKTDAVKHLLLTDNQFKSSLGIGESSHCTAIGWIADTCMEFDHEYFNDFLKVSVEELHIALNDDANLLMDMTELYGDDENDREADSLYQNGFSSESFVDVIENSKIWESLLENGTE</sequence>
<organism evidence="1 2">
    <name type="scientific">Colwellia psychrerythraea (strain 34H / ATCC BAA-681)</name>
    <name type="common">Vibrio psychroerythus</name>
    <dbReference type="NCBI Taxonomy" id="167879"/>
    <lineage>
        <taxon>Bacteria</taxon>
        <taxon>Pseudomonadati</taxon>
        <taxon>Pseudomonadota</taxon>
        <taxon>Gammaproteobacteria</taxon>
        <taxon>Alteromonadales</taxon>
        <taxon>Colwelliaceae</taxon>
        <taxon>Colwellia</taxon>
    </lineage>
</organism>
<dbReference type="EMBL" id="CP000083">
    <property type="protein sequence ID" value="AAZ27646.1"/>
    <property type="molecule type" value="Genomic_DNA"/>
</dbReference>
<proteinExistence type="predicted"/>
<dbReference type="RefSeq" id="WP_011043710.1">
    <property type="nucleotide sequence ID" value="NC_003910.7"/>
</dbReference>
<evidence type="ECO:0000313" key="2">
    <source>
        <dbReference type="Proteomes" id="UP000000547"/>
    </source>
</evidence>
<dbReference type="STRING" id="167879.CPS_2918"/>
<name>Q480A1_COLP3</name>
<dbReference type="HOGENOM" id="CLU_385284_0_0_6"/>
<evidence type="ECO:0008006" key="3">
    <source>
        <dbReference type="Google" id="ProtNLM"/>
    </source>
</evidence>